<dbReference type="PANTHER" id="PTHR48475:SF1">
    <property type="entry name" value="RNASE H TYPE-1 DOMAIN-CONTAINING PROTEIN"/>
    <property type="match status" value="1"/>
</dbReference>
<evidence type="ECO:0000313" key="8">
    <source>
        <dbReference type="EMBL" id="RVW89375.1"/>
    </source>
</evidence>
<evidence type="ECO:0000256" key="2">
    <source>
        <dbReference type="ARBA" id="ARBA00022695"/>
    </source>
</evidence>
<keyword evidence="5" id="KW-0378">Hydrolase</keyword>
<dbReference type="InterPro" id="IPR012337">
    <property type="entry name" value="RNaseH-like_sf"/>
</dbReference>
<accession>A0A438HY53</accession>
<name>A0A438HY53_VITVI</name>
<dbReference type="GO" id="GO:0016787">
    <property type="term" value="F:hydrolase activity"/>
    <property type="evidence" value="ECO:0007669"/>
    <property type="project" value="UniProtKB-KW"/>
</dbReference>
<protein>
    <recommendedName>
        <fullName evidence="7">Reverse transcriptase RNase H-like domain-containing protein</fullName>
    </recommendedName>
</protein>
<evidence type="ECO:0000313" key="9">
    <source>
        <dbReference type="Proteomes" id="UP000288805"/>
    </source>
</evidence>
<evidence type="ECO:0000256" key="3">
    <source>
        <dbReference type="ARBA" id="ARBA00022722"/>
    </source>
</evidence>
<sequence>MGDETFGVSASVTIAPPYPDQANLFSLCFRDETTDYGVVIELAGMIDGVVPHDEYRDKIDMLGISKFLDVVQRETFSPLKLFRVFVIEIAKEDQIVPAPELFSFVIPTIDLYEGTIGGPIEGASNFVDPPISFDILSGLLVEYPEWLANVVLVPKKDVKVKVCVDFKYLNKKIEKNTAFITKWGTYCYKLMPFGFKNVGATYQRAATTLFHDMMHRDVEVKLLGYMVSERGIEVHPNKIRVILDMLVPKTEKEVRGVSHFSSNFGAFYTETSTDLVLVSFKHSFRMQVGSVDDSGKEQAIYYLSKRMLEYEMRYVVIERFCIVLVWATRRLRHYMTEYSMHLISHLDPLRYLFDRPTLAGRLMRWLVLLTEFDIQYVSQKSIKGSVIAYHLASLPTIKSRLVDEEFITMTRLSGWRMYFDEATNHSGCGIVCILDLETALELGITQMDVLGDSNLFLRYDTYPEAVTAKDRRALRMMREVHAGVCGPHMRGHMLAHKIMRTSGHEFILVAIDYFTKWVEVASYAKLASARIANFIRSQTNGAIEAANKNIKKILRKMVETSRDWSEKLPFSLWAYYTSFRTSTGAKLYFLVYGMEVVLPIEIEMGSLRVALEQH</sequence>
<dbReference type="Proteomes" id="UP000288805">
    <property type="component" value="Unassembled WGS sequence"/>
</dbReference>
<dbReference type="InterPro" id="IPR041373">
    <property type="entry name" value="RT_RNaseH"/>
</dbReference>
<comment type="caution">
    <text evidence="8">The sequence shown here is derived from an EMBL/GenBank/DDBJ whole genome shotgun (WGS) entry which is preliminary data.</text>
</comment>
<evidence type="ECO:0000256" key="6">
    <source>
        <dbReference type="ARBA" id="ARBA00022918"/>
    </source>
</evidence>
<evidence type="ECO:0000259" key="7">
    <source>
        <dbReference type="Pfam" id="PF17917"/>
    </source>
</evidence>
<dbReference type="PANTHER" id="PTHR48475">
    <property type="entry name" value="RIBONUCLEASE H"/>
    <property type="match status" value="1"/>
</dbReference>
<dbReference type="GO" id="GO:0003676">
    <property type="term" value="F:nucleic acid binding"/>
    <property type="evidence" value="ECO:0007669"/>
    <property type="project" value="InterPro"/>
</dbReference>
<dbReference type="GO" id="GO:0004519">
    <property type="term" value="F:endonuclease activity"/>
    <property type="evidence" value="ECO:0007669"/>
    <property type="project" value="UniProtKB-KW"/>
</dbReference>
<dbReference type="GO" id="GO:0003964">
    <property type="term" value="F:RNA-directed DNA polymerase activity"/>
    <property type="evidence" value="ECO:0007669"/>
    <property type="project" value="UniProtKB-KW"/>
</dbReference>
<keyword evidence="4" id="KW-0255">Endonuclease</keyword>
<feature type="domain" description="Reverse transcriptase RNase H-like" evidence="7">
    <location>
        <begin position="291"/>
        <end position="372"/>
    </location>
</feature>
<reference evidence="8 9" key="1">
    <citation type="journal article" date="2018" name="PLoS Genet.">
        <title>Population sequencing reveals clonal diversity and ancestral inbreeding in the grapevine cultivar Chardonnay.</title>
        <authorList>
            <person name="Roach M.J."/>
            <person name="Johnson D.L."/>
            <person name="Bohlmann J."/>
            <person name="van Vuuren H.J."/>
            <person name="Jones S.J."/>
            <person name="Pretorius I.S."/>
            <person name="Schmidt S.A."/>
            <person name="Borneman A.R."/>
        </authorList>
    </citation>
    <scope>NUCLEOTIDE SEQUENCE [LARGE SCALE GENOMIC DNA]</scope>
    <source>
        <strain evidence="9">cv. Chardonnay</strain>
        <tissue evidence="8">Leaf</tissue>
    </source>
</reference>
<dbReference type="SUPFAM" id="SSF56672">
    <property type="entry name" value="DNA/RNA polymerases"/>
    <property type="match status" value="1"/>
</dbReference>
<dbReference type="AlphaFoldDB" id="A0A438HY53"/>
<dbReference type="Pfam" id="PF17917">
    <property type="entry name" value="RT_RNaseH"/>
    <property type="match status" value="1"/>
</dbReference>
<gene>
    <name evidence="8" type="ORF">CK203_045461</name>
</gene>
<keyword evidence="3" id="KW-0540">Nuclease</keyword>
<keyword evidence="2" id="KW-0548">Nucleotidyltransferase</keyword>
<evidence type="ECO:0000256" key="1">
    <source>
        <dbReference type="ARBA" id="ARBA00022679"/>
    </source>
</evidence>
<proteinExistence type="predicted"/>
<dbReference type="SUPFAM" id="SSF53098">
    <property type="entry name" value="Ribonuclease H-like"/>
    <property type="match status" value="1"/>
</dbReference>
<evidence type="ECO:0000256" key="4">
    <source>
        <dbReference type="ARBA" id="ARBA00022759"/>
    </source>
</evidence>
<evidence type="ECO:0000256" key="5">
    <source>
        <dbReference type="ARBA" id="ARBA00022801"/>
    </source>
</evidence>
<organism evidence="8 9">
    <name type="scientific">Vitis vinifera</name>
    <name type="common">Grape</name>
    <dbReference type="NCBI Taxonomy" id="29760"/>
    <lineage>
        <taxon>Eukaryota</taxon>
        <taxon>Viridiplantae</taxon>
        <taxon>Streptophyta</taxon>
        <taxon>Embryophyta</taxon>
        <taxon>Tracheophyta</taxon>
        <taxon>Spermatophyta</taxon>
        <taxon>Magnoliopsida</taxon>
        <taxon>eudicotyledons</taxon>
        <taxon>Gunneridae</taxon>
        <taxon>Pentapetalae</taxon>
        <taxon>rosids</taxon>
        <taxon>Vitales</taxon>
        <taxon>Vitaceae</taxon>
        <taxon>Viteae</taxon>
        <taxon>Vitis</taxon>
    </lineage>
</organism>
<dbReference type="InterPro" id="IPR043502">
    <property type="entry name" value="DNA/RNA_pol_sf"/>
</dbReference>
<dbReference type="Gene3D" id="3.30.420.10">
    <property type="entry name" value="Ribonuclease H-like superfamily/Ribonuclease H"/>
    <property type="match status" value="1"/>
</dbReference>
<dbReference type="EMBL" id="QGNW01000165">
    <property type="protein sequence ID" value="RVW89375.1"/>
    <property type="molecule type" value="Genomic_DNA"/>
</dbReference>
<keyword evidence="6" id="KW-0695">RNA-directed DNA polymerase</keyword>
<dbReference type="Gene3D" id="3.10.10.10">
    <property type="entry name" value="HIV Type 1 Reverse Transcriptase, subunit A, domain 1"/>
    <property type="match status" value="1"/>
</dbReference>
<keyword evidence="1" id="KW-0808">Transferase</keyword>
<dbReference type="InterPro" id="IPR036397">
    <property type="entry name" value="RNaseH_sf"/>
</dbReference>